<sequence>MSKAVPEPETLAEIKDRFQKNGGKTTIKNADMATAEQIFLIDCAIKKENPKKAVDQFTLEKDIAALIKKEADKKYGPTWHCIVGRNFGSYVTHESKHFLYFYINTFAVLLFKAG</sequence>
<dbReference type="GO" id="GO:0045505">
    <property type="term" value="F:dynein intermediate chain binding"/>
    <property type="evidence" value="ECO:0007669"/>
    <property type="project" value="TreeGrafter"/>
</dbReference>
<evidence type="ECO:0000256" key="6">
    <source>
        <dbReference type="ARBA" id="ARBA00022701"/>
    </source>
</evidence>
<evidence type="ECO:0000256" key="11">
    <source>
        <dbReference type="ARBA" id="ARBA00023212"/>
    </source>
</evidence>
<keyword evidence="8" id="KW-0653">Protein transport</keyword>
<dbReference type="SMART" id="SM01375">
    <property type="entry name" value="Dynein_light"/>
    <property type="match status" value="1"/>
</dbReference>
<dbReference type="CDD" id="cd21452">
    <property type="entry name" value="DLC-like_DYNLL1_DYNLL2"/>
    <property type="match status" value="1"/>
</dbReference>
<dbReference type="SUPFAM" id="SSF54648">
    <property type="entry name" value="DLC"/>
    <property type="match status" value="1"/>
</dbReference>
<evidence type="ECO:0000256" key="3">
    <source>
        <dbReference type="ARBA" id="ARBA00010156"/>
    </source>
</evidence>
<dbReference type="GO" id="GO:0051028">
    <property type="term" value="P:mRNA transport"/>
    <property type="evidence" value="ECO:0007669"/>
    <property type="project" value="UniProtKB-KW"/>
</dbReference>
<gene>
    <name evidence="14" type="ORF">GSOID_T00005097001</name>
</gene>
<dbReference type="OrthoDB" id="10033309at2759"/>
<reference evidence="14" key="1">
    <citation type="journal article" date="2010" name="Science">
        <title>Plasticity of animal genome architecture unmasked by rapid evolution of a pelagic tunicate.</title>
        <authorList>
            <person name="Denoeud F."/>
            <person name="Henriet S."/>
            <person name="Mungpakdee S."/>
            <person name="Aury J.M."/>
            <person name="Da Silva C."/>
            <person name="Brinkmann H."/>
            <person name="Mikhaleva J."/>
            <person name="Olsen L.C."/>
            <person name="Jubin C."/>
            <person name="Canestro C."/>
            <person name="Bouquet J.M."/>
            <person name="Danks G."/>
            <person name="Poulain J."/>
            <person name="Campsteijn C."/>
            <person name="Adamski M."/>
            <person name="Cross I."/>
            <person name="Yadetie F."/>
            <person name="Muffato M."/>
            <person name="Louis A."/>
            <person name="Butcher S."/>
            <person name="Tsagkogeorga G."/>
            <person name="Konrad A."/>
            <person name="Singh S."/>
            <person name="Jensen M.F."/>
            <person name="Cong E.H."/>
            <person name="Eikeseth-Otteraa H."/>
            <person name="Noel B."/>
            <person name="Anthouard V."/>
            <person name="Porcel B.M."/>
            <person name="Kachouri-Lafond R."/>
            <person name="Nishino A."/>
            <person name="Ugolini M."/>
            <person name="Chourrout P."/>
            <person name="Nishida H."/>
            <person name="Aasland R."/>
            <person name="Huzurbazar S."/>
            <person name="Westhof E."/>
            <person name="Delsuc F."/>
            <person name="Lehrach H."/>
            <person name="Reinhardt R."/>
            <person name="Weissenbach J."/>
            <person name="Roy S.W."/>
            <person name="Artiguenave F."/>
            <person name="Postlethwait J.H."/>
            <person name="Manak J.R."/>
            <person name="Thompson E.M."/>
            <person name="Jaillon O."/>
            <person name="Du Pasquier L."/>
            <person name="Boudinot P."/>
            <person name="Liberles D.A."/>
            <person name="Volff J.N."/>
            <person name="Philippe H."/>
            <person name="Lenhard B."/>
            <person name="Roest Crollius H."/>
            <person name="Wincker P."/>
            <person name="Chourrout D."/>
        </authorList>
    </citation>
    <scope>NUCLEOTIDE SEQUENCE [LARGE SCALE GENOMIC DNA]</scope>
</reference>
<dbReference type="InParanoid" id="E4X9V0"/>
<dbReference type="InterPro" id="IPR037177">
    <property type="entry name" value="DLC_sf"/>
</dbReference>
<evidence type="ECO:0000313" key="15">
    <source>
        <dbReference type="Proteomes" id="UP000001307"/>
    </source>
</evidence>
<keyword evidence="6 13" id="KW-0493">Microtubule</keyword>
<accession>E4X9V0</accession>
<keyword evidence="10 13" id="KW-0505">Motor protein</keyword>
<dbReference type="AlphaFoldDB" id="E4X9V0"/>
<dbReference type="GO" id="GO:0015031">
    <property type="term" value="P:protein transport"/>
    <property type="evidence" value="ECO:0007669"/>
    <property type="project" value="UniProtKB-KW"/>
</dbReference>
<dbReference type="Proteomes" id="UP000001307">
    <property type="component" value="Unassembled WGS sequence"/>
</dbReference>
<dbReference type="GO" id="GO:0005868">
    <property type="term" value="C:cytoplasmic dynein complex"/>
    <property type="evidence" value="ECO:0007669"/>
    <property type="project" value="TreeGrafter"/>
</dbReference>
<proteinExistence type="inferred from homology"/>
<dbReference type="PROSITE" id="PS01239">
    <property type="entry name" value="DYNEIN_LIGHT_1"/>
    <property type="match status" value="1"/>
</dbReference>
<dbReference type="Pfam" id="PF01221">
    <property type="entry name" value="Dynein_light"/>
    <property type="match status" value="1"/>
</dbReference>
<dbReference type="GO" id="GO:0005874">
    <property type="term" value="C:microtubule"/>
    <property type="evidence" value="ECO:0007669"/>
    <property type="project" value="UniProtKB-KW"/>
</dbReference>
<protein>
    <recommendedName>
        <fullName evidence="13">Dynein light chain</fullName>
    </recommendedName>
</protein>
<evidence type="ECO:0000256" key="7">
    <source>
        <dbReference type="ARBA" id="ARBA00022816"/>
    </source>
</evidence>
<keyword evidence="5 13" id="KW-0963">Cytoplasm</keyword>
<keyword evidence="7" id="KW-0509">mRNA transport</keyword>
<evidence type="ECO:0000256" key="2">
    <source>
        <dbReference type="ARBA" id="ARBA00004245"/>
    </source>
</evidence>
<evidence type="ECO:0000256" key="10">
    <source>
        <dbReference type="ARBA" id="ARBA00023175"/>
    </source>
</evidence>
<dbReference type="PANTHER" id="PTHR11886">
    <property type="entry name" value="DYNEIN LIGHT CHAIN"/>
    <property type="match status" value="1"/>
</dbReference>
<keyword evidence="11 13" id="KW-0206">Cytoskeleton</keyword>
<dbReference type="InterPro" id="IPR001372">
    <property type="entry name" value="Dynein_light_chain_typ-1/2"/>
</dbReference>
<name>E4X9V0_OIKDI</name>
<dbReference type="InterPro" id="IPR019763">
    <property type="entry name" value="Dynein_light_1/2_CS"/>
</dbReference>
<dbReference type="PANTHER" id="PTHR11886:SF35">
    <property type="entry name" value="DYNEIN LIGHT CHAIN"/>
    <property type="match status" value="1"/>
</dbReference>
<dbReference type="Gene3D" id="3.30.740.10">
    <property type="entry name" value="Protein Inhibitor Of Neuronal Nitric Oxide Synthase"/>
    <property type="match status" value="1"/>
</dbReference>
<dbReference type="GO" id="GO:0007017">
    <property type="term" value="P:microtubule-based process"/>
    <property type="evidence" value="ECO:0007669"/>
    <property type="project" value="InterPro"/>
</dbReference>
<dbReference type="EMBL" id="FN653031">
    <property type="protein sequence ID" value="CBY08521.1"/>
    <property type="molecule type" value="Genomic_DNA"/>
</dbReference>
<evidence type="ECO:0000256" key="8">
    <source>
        <dbReference type="ARBA" id="ARBA00022927"/>
    </source>
</evidence>
<evidence type="ECO:0000256" key="13">
    <source>
        <dbReference type="RuleBase" id="RU365010"/>
    </source>
</evidence>
<evidence type="ECO:0000256" key="5">
    <source>
        <dbReference type="ARBA" id="ARBA00022490"/>
    </source>
</evidence>
<keyword evidence="9 13" id="KW-0243">Dynein</keyword>
<evidence type="ECO:0000256" key="9">
    <source>
        <dbReference type="ARBA" id="ARBA00023017"/>
    </source>
</evidence>
<evidence type="ECO:0000256" key="12">
    <source>
        <dbReference type="ARBA" id="ARBA00023242"/>
    </source>
</evidence>
<comment type="similarity">
    <text evidence="3 13">Belongs to the dynein light chain family.</text>
</comment>
<organism evidence="14">
    <name type="scientific">Oikopleura dioica</name>
    <name type="common">Tunicate</name>
    <dbReference type="NCBI Taxonomy" id="34765"/>
    <lineage>
        <taxon>Eukaryota</taxon>
        <taxon>Metazoa</taxon>
        <taxon>Chordata</taxon>
        <taxon>Tunicata</taxon>
        <taxon>Appendicularia</taxon>
        <taxon>Copelata</taxon>
        <taxon>Oikopleuridae</taxon>
        <taxon>Oikopleura</taxon>
    </lineage>
</organism>
<dbReference type="FunFam" id="3.30.740.10:FF:000005">
    <property type="entry name" value="Dynein light chain"/>
    <property type="match status" value="1"/>
</dbReference>
<comment type="subcellular location">
    <subcellularLocation>
        <location evidence="2 13">Cytoplasm</location>
        <location evidence="2 13">Cytoskeleton</location>
    </subcellularLocation>
    <subcellularLocation>
        <location evidence="1">Nucleus</location>
    </subcellularLocation>
</comment>
<keyword evidence="12" id="KW-0539">Nucleus</keyword>
<evidence type="ECO:0000313" key="14">
    <source>
        <dbReference type="EMBL" id="CBY08521.1"/>
    </source>
</evidence>
<dbReference type="GO" id="GO:0005634">
    <property type="term" value="C:nucleus"/>
    <property type="evidence" value="ECO:0007669"/>
    <property type="project" value="UniProtKB-SubCell"/>
</dbReference>
<evidence type="ECO:0000256" key="4">
    <source>
        <dbReference type="ARBA" id="ARBA00022448"/>
    </source>
</evidence>
<keyword evidence="15" id="KW-1185">Reference proteome</keyword>
<keyword evidence="4" id="KW-0813">Transport</keyword>
<evidence type="ECO:0000256" key="1">
    <source>
        <dbReference type="ARBA" id="ARBA00004123"/>
    </source>
</evidence>